<dbReference type="Proteomes" id="UP000054144">
    <property type="component" value="Unassembled WGS sequence"/>
</dbReference>
<evidence type="ECO:0000313" key="1">
    <source>
        <dbReference type="EMBL" id="KIY43251.1"/>
    </source>
</evidence>
<name>A0A0D7A2S6_9AGAR</name>
<keyword evidence="2" id="KW-1185">Reference proteome</keyword>
<dbReference type="AlphaFoldDB" id="A0A0D7A2S6"/>
<dbReference type="EMBL" id="KN882115">
    <property type="protein sequence ID" value="KIY43251.1"/>
    <property type="molecule type" value="Genomic_DNA"/>
</dbReference>
<accession>A0A0D7A2S6</accession>
<organism evidence="1 2">
    <name type="scientific">Fistulina hepatica ATCC 64428</name>
    <dbReference type="NCBI Taxonomy" id="1128425"/>
    <lineage>
        <taxon>Eukaryota</taxon>
        <taxon>Fungi</taxon>
        <taxon>Dikarya</taxon>
        <taxon>Basidiomycota</taxon>
        <taxon>Agaricomycotina</taxon>
        <taxon>Agaricomycetes</taxon>
        <taxon>Agaricomycetidae</taxon>
        <taxon>Agaricales</taxon>
        <taxon>Fistulinaceae</taxon>
        <taxon>Fistulina</taxon>
    </lineage>
</organism>
<gene>
    <name evidence="1" type="ORF">FISHEDRAFT_62889</name>
</gene>
<reference evidence="1 2" key="1">
    <citation type="journal article" date="2015" name="Fungal Genet. Biol.">
        <title>Evolution of novel wood decay mechanisms in Agaricales revealed by the genome sequences of Fistulina hepatica and Cylindrobasidium torrendii.</title>
        <authorList>
            <person name="Floudas D."/>
            <person name="Held B.W."/>
            <person name="Riley R."/>
            <person name="Nagy L.G."/>
            <person name="Koehler G."/>
            <person name="Ransdell A.S."/>
            <person name="Younus H."/>
            <person name="Chow J."/>
            <person name="Chiniquy J."/>
            <person name="Lipzen A."/>
            <person name="Tritt A."/>
            <person name="Sun H."/>
            <person name="Haridas S."/>
            <person name="LaButti K."/>
            <person name="Ohm R.A."/>
            <person name="Kues U."/>
            <person name="Blanchette R.A."/>
            <person name="Grigoriev I.V."/>
            <person name="Minto R.E."/>
            <person name="Hibbett D.S."/>
        </authorList>
    </citation>
    <scope>NUCLEOTIDE SEQUENCE [LARGE SCALE GENOMIC DNA]</scope>
    <source>
        <strain evidence="1 2">ATCC 64428</strain>
    </source>
</reference>
<evidence type="ECO:0000313" key="2">
    <source>
        <dbReference type="Proteomes" id="UP000054144"/>
    </source>
</evidence>
<sequence length="123" mass="13518">MSMMMYTYDEKNLASAARQRLKKSPSESALALIFHATASSGLMDLPSSLPLKKLEVSFTTGVRGIANKDDLRDIGFVGFGVVKELVDRLHCGAQEILAELLETRMRKRGVKVDALEESTSIDV</sequence>
<protein>
    <submittedName>
        <fullName evidence="1">Uncharacterized protein</fullName>
    </submittedName>
</protein>
<proteinExistence type="predicted"/>